<comment type="caution">
    <text evidence="1">The sequence shown here is derived from an EMBL/GenBank/DDBJ whole genome shotgun (WGS) entry which is preliminary data.</text>
</comment>
<dbReference type="EMBL" id="JACTAM010000018">
    <property type="protein sequence ID" value="KAI2653579.1"/>
    <property type="molecule type" value="Genomic_DNA"/>
</dbReference>
<evidence type="ECO:0000313" key="1">
    <source>
        <dbReference type="EMBL" id="KAI2653579.1"/>
    </source>
</evidence>
<protein>
    <submittedName>
        <fullName evidence="1">Dual function macrocyclase-peptidase POPB</fullName>
    </submittedName>
</protein>
<evidence type="ECO:0000313" key="2">
    <source>
        <dbReference type="Proteomes" id="UP000830375"/>
    </source>
</evidence>
<keyword evidence="2" id="KW-1185">Reference proteome</keyword>
<proteinExistence type="predicted"/>
<sequence length="606" mass="67571">MDLVSHSQTFGLTGTLAAFNDPPKSPYERNVKEHDTPVSQKSCIFNQSDDDFETPDAFPLLCAVCIRRSVNGLWALRGLRAVWVLQDEKERNMAREKETRRERPLQSYSNHMQMRLRTPHEKWIINHLAPLGQSEGKALITPSSKRGGEQAPRCDHQPHLDPAVFVELSRHNLDPAVQIMCLHQEPRHVSADLLESRHVTAGHPEYCHVLSVAPRSLRSILHSAESPEVAAFTAEPPEMGVPTYECSVCSVMAMEDVGEHSVCPFMAKEAFSELSVCPATANKTDPELSDYPVMSKEANYELLSCPNPATEVVCEVYECPVKVKETFYELSDCRLQRLFLNFCPALNWLRRLIVNCLSNNKPDPVNTIDAIHESSAMSVTTKETNAELCEFLTSVLEAIHALSVLHVSDPLEPSAPPWGSFAPSAPPWKSFVLLWWSSALLWRSSALLWWSSAPPWRSSSPSYLLWCSSAPPVPPWWFLASPVLAWWSSVPPAPAWWLPAPPVSLWFSAPPALPQFFVPPLGPGPPSLPLFRLHSTSLPEFSLFCLEHLEAAPWWGALSQSLAEVPGSFARGHSIKNVISHNPLPGLINTHQPQPPVSHHLINHTL</sequence>
<organism evidence="1 2">
    <name type="scientific">Labeo rohita</name>
    <name type="common">Indian major carp</name>
    <name type="synonym">Cyprinus rohita</name>
    <dbReference type="NCBI Taxonomy" id="84645"/>
    <lineage>
        <taxon>Eukaryota</taxon>
        <taxon>Metazoa</taxon>
        <taxon>Chordata</taxon>
        <taxon>Craniata</taxon>
        <taxon>Vertebrata</taxon>
        <taxon>Euteleostomi</taxon>
        <taxon>Actinopterygii</taxon>
        <taxon>Neopterygii</taxon>
        <taxon>Teleostei</taxon>
        <taxon>Ostariophysi</taxon>
        <taxon>Cypriniformes</taxon>
        <taxon>Cyprinidae</taxon>
        <taxon>Labeoninae</taxon>
        <taxon>Labeonini</taxon>
        <taxon>Labeo</taxon>
    </lineage>
</organism>
<name>A0ABQ8LT72_LABRO</name>
<accession>A0ABQ8LT72</accession>
<dbReference type="Proteomes" id="UP000830375">
    <property type="component" value="Unassembled WGS sequence"/>
</dbReference>
<gene>
    <name evidence="1" type="ORF">H4Q32_013870</name>
</gene>
<reference evidence="1 2" key="1">
    <citation type="submission" date="2022-01" db="EMBL/GenBank/DDBJ databases">
        <title>A high-quality chromosome-level genome assembly of rohu carp, Labeo rohita.</title>
        <authorList>
            <person name="Arick M.A. II"/>
            <person name="Hsu C.-Y."/>
            <person name="Magbanua Z."/>
            <person name="Pechanova O."/>
            <person name="Grover C."/>
            <person name="Miller E."/>
            <person name="Thrash A."/>
            <person name="Ezzel L."/>
            <person name="Alam S."/>
            <person name="Benzie J."/>
            <person name="Hamilton M."/>
            <person name="Karsi A."/>
            <person name="Lawrence M.L."/>
            <person name="Peterson D.G."/>
        </authorList>
    </citation>
    <scope>NUCLEOTIDE SEQUENCE [LARGE SCALE GENOMIC DNA]</scope>
    <source>
        <strain evidence="2">BAU-BD-2019</strain>
        <tissue evidence="1">Blood</tissue>
    </source>
</reference>